<feature type="transmembrane region" description="Helical" evidence="8">
    <location>
        <begin position="18"/>
        <end position="42"/>
    </location>
</feature>
<feature type="transmembrane region" description="Helical" evidence="8">
    <location>
        <begin position="54"/>
        <end position="74"/>
    </location>
</feature>
<feature type="transmembrane region" description="Helical" evidence="8">
    <location>
        <begin position="309"/>
        <end position="327"/>
    </location>
</feature>
<feature type="compositionally biased region" description="Basic and acidic residues" evidence="7">
    <location>
        <begin position="520"/>
        <end position="531"/>
    </location>
</feature>
<proteinExistence type="predicted"/>
<feature type="domain" description="Major facilitator superfamily (MFS) profile" evidence="9">
    <location>
        <begin position="20"/>
        <end position="506"/>
    </location>
</feature>
<evidence type="ECO:0000256" key="2">
    <source>
        <dbReference type="ARBA" id="ARBA00022448"/>
    </source>
</evidence>
<dbReference type="AlphaFoldDB" id="A0A852U1M7"/>
<feature type="transmembrane region" description="Helical" evidence="8">
    <location>
        <begin position="481"/>
        <end position="501"/>
    </location>
</feature>
<evidence type="ECO:0000259" key="9">
    <source>
        <dbReference type="PROSITE" id="PS50850"/>
    </source>
</evidence>
<feature type="transmembrane region" description="Helical" evidence="8">
    <location>
        <begin position="235"/>
        <end position="252"/>
    </location>
</feature>
<evidence type="ECO:0000313" key="10">
    <source>
        <dbReference type="EMBL" id="NYE50128.1"/>
    </source>
</evidence>
<feature type="transmembrane region" description="Helical" evidence="8">
    <location>
        <begin position="206"/>
        <end position="223"/>
    </location>
</feature>
<dbReference type="RefSeq" id="WP_179645659.1">
    <property type="nucleotide sequence ID" value="NZ_BAAAYY010000014.1"/>
</dbReference>
<feature type="transmembrane region" description="Helical" evidence="8">
    <location>
        <begin position="273"/>
        <end position="297"/>
    </location>
</feature>
<evidence type="ECO:0000256" key="8">
    <source>
        <dbReference type="SAM" id="Phobius"/>
    </source>
</evidence>
<comment type="subcellular location">
    <subcellularLocation>
        <location evidence="1">Cell membrane</location>
        <topology evidence="1">Multi-pass membrane protein</topology>
    </subcellularLocation>
</comment>
<protein>
    <submittedName>
        <fullName evidence="10">DHA2 family multidrug resistance protein-like MFS transporter</fullName>
    </submittedName>
</protein>
<accession>A0A852U1M7</accession>
<dbReference type="InterPro" id="IPR020846">
    <property type="entry name" value="MFS_dom"/>
</dbReference>
<feature type="transmembrane region" description="Helical" evidence="8">
    <location>
        <begin position="363"/>
        <end position="389"/>
    </location>
</feature>
<feature type="transmembrane region" description="Helical" evidence="8">
    <location>
        <begin position="111"/>
        <end position="132"/>
    </location>
</feature>
<evidence type="ECO:0000313" key="11">
    <source>
        <dbReference type="Proteomes" id="UP000589036"/>
    </source>
</evidence>
<keyword evidence="3" id="KW-1003">Cell membrane</keyword>
<dbReference type="Gene3D" id="1.20.1250.20">
    <property type="entry name" value="MFS general substrate transporter like domains"/>
    <property type="match status" value="1"/>
</dbReference>
<evidence type="ECO:0000256" key="7">
    <source>
        <dbReference type="SAM" id="MobiDB-lite"/>
    </source>
</evidence>
<dbReference type="GO" id="GO:0022857">
    <property type="term" value="F:transmembrane transporter activity"/>
    <property type="evidence" value="ECO:0007669"/>
    <property type="project" value="InterPro"/>
</dbReference>
<feature type="region of interest" description="Disordered" evidence="7">
    <location>
        <begin position="504"/>
        <end position="531"/>
    </location>
</feature>
<evidence type="ECO:0000256" key="4">
    <source>
        <dbReference type="ARBA" id="ARBA00022692"/>
    </source>
</evidence>
<organism evidence="10 11">
    <name type="scientific">Spinactinospora alkalitolerans</name>
    <dbReference type="NCBI Taxonomy" id="687207"/>
    <lineage>
        <taxon>Bacteria</taxon>
        <taxon>Bacillati</taxon>
        <taxon>Actinomycetota</taxon>
        <taxon>Actinomycetes</taxon>
        <taxon>Streptosporangiales</taxon>
        <taxon>Nocardiopsidaceae</taxon>
        <taxon>Spinactinospora</taxon>
    </lineage>
</organism>
<dbReference type="PANTHER" id="PTHR42718:SF47">
    <property type="entry name" value="METHYL VIOLOGEN RESISTANCE PROTEIN SMVA"/>
    <property type="match status" value="1"/>
</dbReference>
<dbReference type="SUPFAM" id="SSF103473">
    <property type="entry name" value="MFS general substrate transporter"/>
    <property type="match status" value="1"/>
</dbReference>
<keyword evidence="5 8" id="KW-1133">Transmembrane helix</keyword>
<evidence type="ECO:0000256" key="1">
    <source>
        <dbReference type="ARBA" id="ARBA00004651"/>
    </source>
</evidence>
<keyword evidence="4 8" id="KW-0812">Transmembrane</keyword>
<dbReference type="PANTHER" id="PTHR42718">
    <property type="entry name" value="MAJOR FACILITATOR SUPERFAMILY MULTIDRUG TRANSPORTER MFSC"/>
    <property type="match status" value="1"/>
</dbReference>
<sequence length="531" mass="54065">METETLTGRGTRAGRREWLGLAVLALPTLLLSLDMSVLYLALPHMAADLRPTSSQLLWIMDVYGFMIAGFLITMGTLGDRIGRRRLLLIGAAAFGAASVLAAYSTSAEMLIAARTVLGVAGATLMPSTLALISNMFTDPKQRSMAIAAWMSCFMGGTAIGPVVGGVLLEWFWWGSVFLLGVPVMVLLLVAAPVLLPEYRAPAAGRLDLVGVALSLAAILPIVYGLKELAKDGPSVGAAAAIAVGAAVGAVFVRRQLRSADPLLDLRLFRSRSFGAAVAAMMAGAVVMGGMFLLISQYLQMVGGLSPLRAGLWLIPPAVAMIIGTLLAPSLAQRIGRGNVIGGGMAVTAVGFAVLTQAPATGGAAVVVLGMVIAVIGLGPGGALGTDIVVGSVPPEKAGSAASMSETSGEFGIAMGVALLGSLSTAIYRGEVTVAEDVPAEAAAATRDTLAGAVAAAERLPADAAVHLLEPAREAFTHGLNAVAGLGAVAMAVFAVLTVVLLRPGRPSGEHRPTGQGTAQEPEREVERAAAP</sequence>
<dbReference type="EMBL" id="JACCCC010000001">
    <property type="protein sequence ID" value="NYE50128.1"/>
    <property type="molecule type" value="Genomic_DNA"/>
</dbReference>
<evidence type="ECO:0000256" key="3">
    <source>
        <dbReference type="ARBA" id="ARBA00022475"/>
    </source>
</evidence>
<feature type="transmembrane region" description="Helical" evidence="8">
    <location>
        <begin position="86"/>
        <end position="105"/>
    </location>
</feature>
<keyword evidence="2" id="KW-0813">Transport</keyword>
<dbReference type="Proteomes" id="UP000589036">
    <property type="component" value="Unassembled WGS sequence"/>
</dbReference>
<name>A0A852U1M7_9ACTN</name>
<dbReference type="CDD" id="cd17321">
    <property type="entry name" value="MFS_MMR_MDR_like"/>
    <property type="match status" value="1"/>
</dbReference>
<dbReference type="InterPro" id="IPR036259">
    <property type="entry name" value="MFS_trans_sf"/>
</dbReference>
<keyword evidence="6 8" id="KW-0472">Membrane</keyword>
<dbReference type="Pfam" id="PF07690">
    <property type="entry name" value="MFS_1"/>
    <property type="match status" value="1"/>
</dbReference>
<evidence type="ECO:0000256" key="5">
    <source>
        <dbReference type="ARBA" id="ARBA00022989"/>
    </source>
</evidence>
<comment type="caution">
    <text evidence="10">The sequence shown here is derived from an EMBL/GenBank/DDBJ whole genome shotgun (WGS) entry which is preliminary data.</text>
</comment>
<reference evidence="10 11" key="1">
    <citation type="submission" date="2020-07" db="EMBL/GenBank/DDBJ databases">
        <title>Sequencing the genomes of 1000 actinobacteria strains.</title>
        <authorList>
            <person name="Klenk H.-P."/>
        </authorList>
    </citation>
    <scope>NUCLEOTIDE SEQUENCE [LARGE SCALE GENOMIC DNA]</scope>
    <source>
        <strain evidence="10 11">CXB654</strain>
    </source>
</reference>
<dbReference type="PROSITE" id="PS50850">
    <property type="entry name" value="MFS"/>
    <property type="match status" value="1"/>
</dbReference>
<feature type="transmembrane region" description="Helical" evidence="8">
    <location>
        <begin position="339"/>
        <end position="357"/>
    </location>
</feature>
<dbReference type="Gene3D" id="1.20.1720.10">
    <property type="entry name" value="Multidrug resistance protein D"/>
    <property type="match status" value="1"/>
</dbReference>
<gene>
    <name evidence="10" type="ORF">HDA32_005248</name>
</gene>
<evidence type="ECO:0000256" key="6">
    <source>
        <dbReference type="ARBA" id="ARBA00023136"/>
    </source>
</evidence>
<dbReference type="GO" id="GO:0005886">
    <property type="term" value="C:plasma membrane"/>
    <property type="evidence" value="ECO:0007669"/>
    <property type="project" value="UniProtKB-SubCell"/>
</dbReference>
<keyword evidence="11" id="KW-1185">Reference proteome</keyword>
<dbReference type="InterPro" id="IPR011701">
    <property type="entry name" value="MFS"/>
</dbReference>
<feature type="transmembrane region" description="Helical" evidence="8">
    <location>
        <begin position="144"/>
        <end position="164"/>
    </location>
</feature>
<feature type="transmembrane region" description="Helical" evidence="8">
    <location>
        <begin position="170"/>
        <end position="194"/>
    </location>
</feature>